<dbReference type="STRING" id="341663.Q0CB19"/>
<reference evidence="2" key="1">
    <citation type="submission" date="2005-09" db="EMBL/GenBank/DDBJ databases">
        <title>Annotation of the Aspergillus terreus NIH2624 genome.</title>
        <authorList>
            <person name="Birren B.W."/>
            <person name="Lander E.S."/>
            <person name="Galagan J.E."/>
            <person name="Nusbaum C."/>
            <person name="Devon K."/>
            <person name="Henn M."/>
            <person name="Ma L.-J."/>
            <person name="Jaffe D.B."/>
            <person name="Butler J."/>
            <person name="Alvarez P."/>
            <person name="Gnerre S."/>
            <person name="Grabherr M."/>
            <person name="Kleber M."/>
            <person name="Mauceli E.W."/>
            <person name="Brockman W."/>
            <person name="Rounsley S."/>
            <person name="Young S.K."/>
            <person name="LaButti K."/>
            <person name="Pushparaj V."/>
            <person name="DeCaprio D."/>
            <person name="Crawford M."/>
            <person name="Koehrsen M."/>
            <person name="Engels R."/>
            <person name="Montgomery P."/>
            <person name="Pearson M."/>
            <person name="Howarth C."/>
            <person name="Larson L."/>
            <person name="Luoma S."/>
            <person name="White J."/>
            <person name="Alvarado L."/>
            <person name="Kodira C.D."/>
            <person name="Zeng Q."/>
            <person name="Oleary S."/>
            <person name="Yandava C."/>
            <person name="Denning D.W."/>
            <person name="Nierman W.C."/>
            <person name="Milne T."/>
            <person name="Madden K."/>
        </authorList>
    </citation>
    <scope>NUCLEOTIDE SEQUENCE [LARGE SCALE GENOMIC DNA]</scope>
    <source>
        <strain evidence="2">NIH 2624 / FGSC A1156</strain>
    </source>
</reference>
<dbReference type="Gene3D" id="3.30.420.40">
    <property type="match status" value="1"/>
</dbReference>
<dbReference type="PANTHER" id="PTHR42749:SF8">
    <property type="entry name" value="HSP70 FAMILY PROTEIN (AFU_ORTHOLOGUE AFUA_3G13740)"/>
    <property type="match status" value="1"/>
</dbReference>
<name>Q0CB19_ASPTN</name>
<dbReference type="EMBL" id="CH476607">
    <property type="protein sequence ID" value="EAU30252.1"/>
    <property type="molecule type" value="Genomic_DNA"/>
</dbReference>
<dbReference type="OrthoDB" id="2963168at2759"/>
<dbReference type="Proteomes" id="UP000007963">
    <property type="component" value="Unassembled WGS sequence"/>
</dbReference>
<dbReference type="GeneID" id="4354066"/>
<evidence type="ECO:0000313" key="2">
    <source>
        <dbReference type="Proteomes" id="UP000007963"/>
    </source>
</evidence>
<gene>
    <name evidence="1" type="ORF">ATEG_09115</name>
</gene>
<evidence type="ECO:0000313" key="1">
    <source>
        <dbReference type="EMBL" id="EAU30252.1"/>
    </source>
</evidence>
<dbReference type="AlphaFoldDB" id="Q0CB19"/>
<organism evidence="1 2">
    <name type="scientific">Aspergillus terreus (strain NIH 2624 / FGSC A1156)</name>
    <dbReference type="NCBI Taxonomy" id="341663"/>
    <lineage>
        <taxon>Eukaryota</taxon>
        <taxon>Fungi</taxon>
        <taxon>Dikarya</taxon>
        <taxon>Ascomycota</taxon>
        <taxon>Pezizomycotina</taxon>
        <taxon>Eurotiomycetes</taxon>
        <taxon>Eurotiomycetidae</taxon>
        <taxon>Eurotiales</taxon>
        <taxon>Aspergillaceae</taxon>
        <taxon>Aspergillus</taxon>
        <taxon>Aspergillus subgen. Circumdati</taxon>
    </lineage>
</organism>
<dbReference type="VEuPathDB" id="FungiDB:ATEG_09115"/>
<dbReference type="PANTHER" id="PTHR42749">
    <property type="entry name" value="CELL SHAPE-DETERMINING PROTEIN MREB"/>
    <property type="match status" value="1"/>
</dbReference>
<sequence length="305" mass="34980">MSYAILDPDDVPTDFDPSAIKCIVNWPGASQFSHSDIPFVPSESWYGDGRFLWGYEVQNTLRKVSEGERTQWMKGIVQLPKLLLDNDMEDLDEDQLALPREALRNVGRTATEAIRDYLMKAFKHAHRQLVGKKGFNDSWQVELALCVPSKWSTYAHLTMQEIILEVVDSTEMRGREFSLFIIDEPEAAVTLALTDEHTRRIIKEVSTFIVCDAGGGKDCGSCYINQAFINDTRQRLAHITELGRNRTYGKESVLHDDLFRPFENDLKRNYNPVDWEEETGRDLRVFGLEEDSTRNFGDGIMFITK</sequence>
<dbReference type="RefSeq" id="XP_001217737.1">
    <property type="nucleotide sequence ID" value="XM_001217736.1"/>
</dbReference>
<proteinExistence type="predicted"/>
<protein>
    <submittedName>
        <fullName evidence="1">Uncharacterized protein</fullName>
    </submittedName>
</protein>
<dbReference type="eggNOG" id="ENOG502RUIG">
    <property type="taxonomic scope" value="Eukaryota"/>
</dbReference>
<accession>Q0CB19</accession>
<dbReference type="HOGENOM" id="CLU_912091_0_0_1"/>